<dbReference type="Pfam" id="PF01436">
    <property type="entry name" value="NHL"/>
    <property type="match status" value="1"/>
</dbReference>
<organism evidence="5 6">
    <name type="scientific">Paenibacillus pinisoli</name>
    <dbReference type="NCBI Taxonomy" id="1276110"/>
    <lineage>
        <taxon>Bacteria</taxon>
        <taxon>Bacillati</taxon>
        <taxon>Bacillota</taxon>
        <taxon>Bacilli</taxon>
        <taxon>Bacillales</taxon>
        <taxon>Paenibacillaceae</taxon>
        <taxon>Paenibacillus</taxon>
    </lineage>
</organism>
<evidence type="ECO:0000313" key="5">
    <source>
        <dbReference type="EMBL" id="RJX39984.1"/>
    </source>
</evidence>
<feature type="domain" description="SLH" evidence="4">
    <location>
        <begin position="957"/>
        <end position="1018"/>
    </location>
</feature>
<comment type="caution">
    <text evidence="5">The sequence shown here is derived from an EMBL/GenBank/DDBJ whole genome shotgun (WGS) entry which is preliminary data.</text>
</comment>
<sequence>MIKKWMPIRWRSYLAAALAAAILFSTWAMYSPSLSAAPNWTTGGGEADDPPSFDGVPVGMDIDPVNGFLFVADHINNKVNIYDKDGVSKGIIFSPDFSQPLAVRFDGPNYLYVTDRNKLFRFHILYWGTSYSFVQDVKWDGGLAYPQGIAISGSDLYVADTNNDRVLKFNTATFSSLSTPAIWSDDLDPDPAMTTALQSPTGLAADTSGVYISSQSAETIMKVTPSGSVERVINLDYPRGLRIGVDGYLYAASRNGSSLVTRLNKNLDVDATYFHNPTPGLASNDIALDQSGALYVSQESQIVPANNQVKKLTIGSPDNRLSALTISEGALVPFPFSSDILEYSAVVGGSVDSIAVTPVLANTSATVQVNHVAVTSGDASEDIPLATGDNYISVDVTAENNSVRAYTIKVTKARHTDAALSALSISSGPLNETFDPADTEYSANVANSIESIEVTGLNSYRATLTVNGNAATNGSAYGPVPLAVGPNPITIIVTAEDGMTTRTYNITVTRAPSADATLSSLTMSSGTLDIPFAPGTTSYTSSVANSVTSLSVTPTSASSTATVKVNGNSATSGNAFGPIPLPIGSSTITIVVTAQDGTTTKTYSVRVTRAGGVSVPAGNQPGPLIDLGDRWVDPDTIDTSKPTAVLNVTPKDGVAAARIPASVLTGFRGANASFLLEIKTPYGSYRIPVQLASLIPGLEALLAKHAMRLDEISFGITLTDRSGDSKLQQALEKGLPDGGVMGALVDFKLEILNTSTGEPLGVADTFSQALNRLIPMPRTLNALPEQWGAFRYNETTGVFEFVPAKMVQIEDVWYASISSYSNSVYVVADNKVSFTDLQQHWSQSMVELAAAKKLVEGVSKQTFVPDRAVTRAEFTAMLVRALGRGTSSSEPTSYDDVKQGDWYYSFVAKAKELGLLGFAKGDVFMPNQPLTREEMASMLAAAVKLEANSVTKGTISVDGYKDAEAMDPAHIEAIRLLIQLRIMTGTSEETFNPKGETTRAQAATVLIRTLQKLDIIEK</sequence>
<proteinExistence type="inferred from homology"/>
<keyword evidence="3" id="KW-0732">Signal</keyword>
<accession>A0A3A6Q1Z0</accession>
<gene>
    <name evidence="5" type="ORF">D3P09_11435</name>
</gene>
<dbReference type="PANTHER" id="PTHR47572:SF4">
    <property type="entry name" value="LACTONASE DRP35"/>
    <property type="match status" value="1"/>
</dbReference>
<dbReference type="InterPro" id="IPR001258">
    <property type="entry name" value="NHL_repeat"/>
</dbReference>
<evidence type="ECO:0000313" key="6">
    <source>
        <dbReference type="Proteomes" id="UP000267798"/>
    </source>
</evidence>
<evidence type="ECO:0000256" key="3">
    <source>
        <dbReference type="SAM" id="SignalP"/>
    </source>
</evidence>
<dbReference type="Pfam" id="PF12733">
    <property type="entry name" value="Cadherin-like"/>
    <property type="match status" value="3"/>
</dbReference>
<feature type="chain" id="PRO_5017363373" description="SLH domain-containing protein" evidence="3">
    <location>
        <begin position="37"/>
        <end position="1018"/>
    </location>
</feature>
<keyword evidence="2" id="KW-0677">Repeat</keyword>
<protein>
    <recommendedName>
        <fullName evidence="4">SLH domain-containing protein</fullName>
    </recommendedName>
</protein>
<dbReference type="Proteomes" id="UP000267798">
    <property type="component" value="Unassembled WGS sequence"/>
</dbReference>
<evidence type="ECO:0000256" key="2">
    <source>
        <dbReference type="ARBA" id="ARBA00022737"/>
    </source>
</evidence>
<keyword evidence="6" id="KW-1185">Reference proteome</keyword>
<name>A0A3A6Q1Z0_9BACL</name>
<evidence type="ECO:0000259" key="4">
    <source>
        <dbReference type="PROSITE" id="PS51272"/>
    </source>
</evidence>
<dbReference type="EMBL" id="QXQB01000002">
    <property type="protein sequence ID" value="RJX39984.1"/>
    <property type="molecule type" value="Genomic_DNA"/>
</dbReference>
<dbReference type="InterPro" id="IPR011042">
    <property type="entry name" value="6-blade_b-propeller_TolB-like"/>
</dbReference>
<evidence type="ECO:0000256" key="1">
    <source>
        <dbReference type="ARBA" id="ARBA00008853"/>
    </source>
</evidence>
<dbReference type="Gene3D" id="2.120.10.30">
    <property type="entry name" value="TolB, C-terminal domain"/>
    <property type="match status" value="2"/>
</dbReference>
<dbReference type="OrthoDB" id="27389at2"/>
<feature type="domain" description="SLH" evidence="4">
    <location>
        <begin position="890"/>
        <end position="953"/>
    </location>
</feature>
<dbReference type="Pfam" id="PF00395">
    <property type="entry name" value="SLH"/>
    <property type="match status" value="3"/>
</dbReference>
<dbReference type="PROSITE" id="PS51272">
    <property type="entry name" value="SLH"/>
    <property type="match status" value="3"/>
</dbReference>
<dbReference type="CDD" id="cd05819">
    <property type="entry name" value="NHL"/>
    <property type="match status" value="1"/>
</dbReference>
<reference evidence="5 6" key="1">
    <citation type="submission" date="2018-09" db="EMBL/GenBank/DDBJ databases">
        <title>Paenibacillus aracenensis nov. sp. isolated from a cave in southern Spain.</title>
        <authorList>
            <person name="Jurado V."/>
            <person name="Gutierrez-Patricio S."/>
            <person name="Gonzalez-Pimentel J.L."/>
            <person name="Miller A.Z."/>
            <person name="Laiz L."/>
            <person name="Saiz-Jimenez C."/>
        </authorList>
    </citation>
    <scope>NUCLEOTIDE SEQUENCE [LARGE SCALE GENOMIC DNA]</scope>
    <source>
        <strain evidence="5 6">JCM 19203</strain>
    </source>
</reference>
<dbReference type="InterPro" id="IPR001119">
    <property type="entry name" value="SLH_dom"/>
</dbReference>
<dbReference type="RefSeq" id="WP_120109877.1">
    <property type="nucleotide sequence ID" value="NZ_QXQB01000002.1"/>
</dbReference>
<dbReference type="AlphaFoldDB" id="A0A3A6Q1Z0"/>
<dbReference type="PANTHER" id="PTHR47572">
    <property type="entry name" value="LIPOPROTEIN-RELATED"/>
    <property type="match status" value="1"/>
</dbReference>
<dbReference type="SUPFAM" id="SSF63829">
    <property type="entry name" value="Calcium-dependent phosphotriesterase"/>
    <property type="match status" value="1"/>
</dbReference>
<comment type="similarity">
    <text evidence="1">Belongs to the SMP-30/CGR1 family.</text>
</comment>
<dbReference type="InterPro" id="IPR025883">
    <property type="entry name" value="Cadherin-like_domain"/>
</dbReference>
<dbReference type="InterPro" id="IPR051262">
    <property type="entry name" value="SMP-30/CGR1_Lactonase"/>
</dbReference>
<feature type="signal peptide" evidence="3">
    <location>
        <begin position="1"/>
        <end position="36"/>
    </location>
</feature>
<feature type="domain" description="SLH" evidence="4">
    <location>
        <begin position="829"/>
        <end position="889"/>
    </location>
</feature>